<sequence length="115" mass="13435">MNQRAPISFLLQLLELNRSPVRKLKSRKETCIQDADDNAFSHVSIIHQIARRVERLAKVIPASSCMKLVKAIRYHAHHTRKLYTINSHTQINAYIKLDKLGVIYILHVLYKRTYV</sequence>
<evidence type="ECO:0000313" key="2">
    <source>
        <dbReference type="Proteomes" id="UP000283530"/>
    </source>
</evidence>
<reference evidence="1 2" key="1">
    <citation type="journal article" date="2019" name="Nat. Plants">
        <title>Stout camphor tree genome fills gaps in understanding of flowering plant genome evolution.</title>
        <authorList>
            <person name="Chaw S.M."/>
            <person name="Liu Y.C."/>
            <person name="Wu Y.W."/>
            <person name="Wang H.Y."/>
            <person name="Lin C.I."/>
            <person name="Wu C.S."/>
            <person name="Ke H.M."/>
            <person name="Chang L.Y."/>
            <person name="Hsu C.Y."/>
            <person name="Yang H.T."/>
            <person name="Sudianto E."/>
            <person name="Hsu M.H."/>
            <person name="Wu K.P."/>
            <person name="Wang L.N."/>
            <person name="Leebens-Mack J.H."/>
            <person name="Tsai I.J."/>
        </authorList>
    </citation>
    <scope>NUCLEOTIDE SEQUENCE [LARGE SCALE GENOMIC DNA]</scope>
    <source>
        <strain evidence="2">cv. Chaw 1501</strain>
        <tissue evidence="1">Young leaves</tissue>
    </source>
</reference>
<keyword evidence="2" id="KW-1185">Reference proteome</keyword>
<dbReference type="EMBL" id="QPKB01000003">
    <property type="protein sequence ID" value="RWR80839.1"/>
    <property type="molecule type" value="Genomic_DNA"/>
</dbReference>
<proteinExistence type="predicted"/>
<organism evidence="1 2">
    <name type="scientific">Cinnamomum micranthum f. kanehirae</name>
    <dbReference type="NCBI Taxonomy" id="337451"/>
    <lineage>
        <taxon>Eukaryota</taxon>
        <taxon>Viridiplantae</taxon>
        <taxon>Streptophyta</taxon>
        <taxon>Embryophyta</taxon>
        <taxon>Tracheophyta</taxon>
        <taxon>Spermatophyta</taxon>
        <taxon>Magnoliopsida</taxon>
        <taxon>Magnoliidae</taxon>
        <taxon>Laurales</taxon>
        <taxon>Lauraceae</taxon>
        <taxon>Cinnamomum</taxon>
    </lineage>
</organism>
<evidence type="ECO:0000313" key="1">
    <source>
        <dbReference type="EMBL" id="RWR80839.1"/>
    </source>
</evidence>
<dbReference type="AlphaFoldDB" id="A0A443NQP4"/>
<name>A0A443NQP4_9MAGN</name>
<protein>
    <submittedName>
        <fullName evidence="1">Uncharacterized protein</fullName>
    </submittedName>
</protein>
<gene>
    <name evidence="1" type="ORF">CKAN_00949800</name>
</gene>
<accession>A0A443NQP4</accession>
<comment type="caution">
    <text evidence="1">The sequence shown here is derived from an EMBL/GenBank/DDBJ whole genome shotgun (WGS) entry which is preliminary data.</text>
</comment>
<dbReference type="Proteomes" id="UP000283530">
    <property type="component" value="Unassembled WGS sequence"/>
</dbReference>